<dbReference type="InterPro" id="IPR027417">
    <property type="entry name" value="P-loop_NTPase"/>
</dbReference>
<evidence type="ECO:0000313" key="2">
    <source>
        <dbReference type="Proteomes" id="UP000245887"/>
    </source>
</evidence>
<dbReference type="Proteomes" id="UP000245887">
    <property type="component" value="Unassembled WGS sequence"/>
</dbReference>
<sequence>MKRYVISTQRSGLNWLRYNIEYHTGLRTPGKELLVSKDTQKESCFIRSHDPMGVSYTRSQYLKEVFSLSKKISDSAWNIINPQRTKNDVVILLLRDYREVFVRTANKNYRKFDVYLSNIRFLNKANTNRKKVFYYEDFVKNPETMSEMLSFLQLPETEGDHLSLDNISNTWDKKAAASVDKYSVNQAAGGGAMTKNNRYDFKHHQQELNQEELDSLDRYINDSLTDSELSYLFRYRS</sequence>
<dbReference type="SUPFAM" id="SSF52540">
    <property type="entry name" value="P-loop containing nucleoside triphosphate hydrolases"/>
    <property type="match status" value="1"/>
</dbReference>
<comment type="caution">
    <text evidence="1">The sequence shown here is derived from an EMBL/GenBank/DDBJ whole genome shotgun (WGS) entry which is preliminary data.</text>
</comment>
<dbReference type="OrthoDB" id="9777890at2"/>
<gene>
    <name evidence="1" type="ORF">C8D92_102352</name>
</gene>
<organism evidence="1 2">
    <name type="scientific">Tamilnaduibacter salinus</name>
    <dbReference type="NCBI Taxonomy" id="1484056"/>
    <lineage>
        <taxon>Bacteria</taxon>
        <taxon>Pseudomonadati</taxon>
        <taxon>Pseudomonadota</taxon>
        <taxon>Gammaproteobacteria</taxon>
        <taxon>Pseudomonadales</taxon>
        <taxon>Marinobacteraceae</taxon>
        <taxon>Tamilnaduibacter</taxon>
    </lineage>
</organism>
<proteinExistence type="predicted"/>
<dbReference type="EMBL" id="QEKQ01000002">
    <property type="protein sequence ID" value="PVY78311.1"/>
    <property type="molecule type" value="Genomic_DNA"/>
</dbReference>
<reference evidence="1 2" key="1">
    <citation type="submission" date="2018-04" db="EMBL/GenBank/DDBJ databases">
        <title>Genomic Encyclopedia of Type Strains, Phase IV (KMG-IV): sequencing the most valuable type-strain genomes for metagenomic binning, comparative biology and taxonomic classification.</title>
        <authorList>
            <person name="Goeker M."/>
        </authorList>
    </citation>
    <scope>NUCLEOTIDE SEQUENCE [LARGE SCALE GENOMIC DNA]</scope>
    <source>
        <strain evidence="1 2">DSM 28688</strain>
    </source>
</reference>
<protein>
    <recommendedName>
        <fullName evidence="3">Sulfotransferase domain-containing protein</fullName>
    </recommendedName>
</protein>
<name>A0A2U1D028_9GAMM</name>
<dbReference type="AlphaFoldDB" id="A0A2U1D028"/>
<accession>A0A2U1D028</accession>
<evidence type="ECO:0000313" key="1">
    <source>
        <dbReference type="EMBL" id="PVY78311.1"/>
    </source>
</evidence>
<dbReference type="RefSeq" id="WP_133243102.1">
    <property type="nucleotide sequence ID" value="NZ_QEKQ01000002.1"/>
</dbReference>
<evidence type="ECO:0008006" key="3">
    <source>
        <dbReference type="Google" id="ProtNLM"/>
    </source>
</evidence>
<dbReference type="Gene3D" id="3.40.50.300">
    <property type="entry name" value="P-loop containing nucleotide triphosphate hydrolases"/>
    <property type="match status" value="1"/>
</dbReference>